<comment type="caution">
    <text evidence="1">The sequence shown here is derived from an EMBL/GenBank/DDBJ whole genome shotgun (WGS) entry which is preliminary data.</text>
</comment>
<feature type="non-terminal residue" evidence="1">
    <location>
        <position position="1"/>
    </location>
</feature>
<dbReference type="Gene3D" id="1.50.10.100">
    <property type="entry name" value="Chondroitin AC/alginate lyase"/>
    <property type="match status" value="1"/>
</dbReference>
<dbReference type="Proteomes" id="UP000789405">
    <property type="component" value="Unassembled WGS sequence"/>
</dbReference>
<evidence type="ECO:0000313" key="1">
    <source>
        <dbReference type="EMBL" id="CAG8791579.1"/>
    </source>
</evidence>
<name>A0A9N9JSF5_9GLOM</name>
<proteinExistence type="predicted"/>
<dbReference type="OrthoDB" id="63533at2759"/>
<reference evidence="1" key="1">
    <citation type="submission" date="2021-06" db="EMBL/GenBank/DDBJ databases">
        <authorList>
            <person name="Kallberg Y."/>
            <person name="Tangrot J."/>
            <person name="Rosling A."/>
        </authorList>
    </citation>
    <scope>NUCLEOTIDE SEQUENCE</scope>
    <source>
        <strain evidence="1">MA453B</strain>
    </source>
</reference>
<keyword evidence="2" id="KW-1185">Reference proteome</keyword>
<protein>
    <submittedName>
        <fullName evidence="1">9037_t:CDS:1</fullName>
    </submittedName>
</protein>
<dbReference type="EMBL" id="CAJVPY010027719">
    <property type="protein sequence ID" value="CAG8791579.1"/>
    <property type="molecule type" value="Genomic_DNA"/>
</dbReference>
<accession>A0A9N9JSF5</accession>
<dbReference type="InterPro" id="IPR008929">
    <property type="entry name" value="Chondroitin_lyas"/>
</dbReference>
<organism evidence="1 2">
    <name type="scientific">Dentiscutata erythropus</name>
    <dbReference type="NCBI Taxonomy" id="1348616"/>
    <lineage>
        <taxon>Eukaryota</taxon>
        <taxon>Fungi</taxon>
        <taxon>Fungi incertae sedis</taxon>
        <taxon>Mucoromycota</taxon>
        <taxon>Glomeromycotina</taxon>
        <taxon>Glomeromycetes</taxon>
        <taxon>Diversisporales</taxon>
        <taxon>Gigasporaceae</taxon>
        <taxon>Dentiscutata</taxon>
    </lineage>
</organism>
<sequence>FDGWNYKGENNQSIKTAVDYLLPFALNGGEGWEFKNIDGFNMNKYVKILELSWIIWGDDKYRDAIEILRPKSKAEQALGHKEVWEENSLCIWSLMNFRALWPCLQ</sequence>
<gene>
    <name evidence="1" type="ORF">DERYTH_LOCUS21539</name>
</gene>
<evidence type="ECO:0000313" key="2">
    <source>
        <dbReference type="Proteomes" id="UP000789405"/>
    </source>
</evidence>
<dbReference type="AlphaFoldDB" id="A0A9N9JSF5"/>